<evidence type="ECO:0000313" key="3">
    <source>
        <dbReference type="Proteomes" id="UP000838672"/>
    </source>
</evidence>
<evidence type="ECO:0000313" key="2">
    <source>
        <dbReference type="EMBL" id="CAH0533766.1"/>
    </source>
</evidence>
<comment type="caution">
    <text evidence="2">The sequence shown here is derived from an EMBL/GenBank/DDBJ whole genome shotgun (WGS) entry which is preliminary data.</text>
</comment>
<dbReference type="RefSeq" id="WP_237466187.1">
    <property type="nucleotide sequence ID" value="NZ_CAKLDI010000001.1"/>
</dbReference>
<feature type="signal peptide" evidence="1">
    <location>
        <begin position="1"/>
        <end position="20"/>
    </location>
</feature>
<keyword evidence="3" id="KW-1185">Reference proteome</keyword>
<protein>
    <submittedName>
        <fullName evidence="2">Uncharacterized protein</fullName>
    </submittedName>
</protein>
<keyword evidence="1" id="KW-0732">Signal</keyword>
<proteinExistence type="predicted"/>
<feature type="chain" id="PRO_5045711293" evidence="1">
    <location>
        <begin position="21"/>
        <end position="173"/>
    </location>
</feature>
<gene>
    <name evidence="2" type="ORF">VST7929_01641</name>
</gene>
<dbReference type="PROSITE" id="PS51257">
    <property type="entry name" value="PROKAR_LIPOPROTEIN"/>
    <property type="match status" value="1"/>
</dbReference>
<name>A0ABM8ZTX3_9VIBR</name>
<evidence type="ECO:0000256" key="1">
    <source>
        <dbReference type="SAM" id="SignalP"/>
    </source>
</evidence>
<accession>A0ABM8ZTX3</accession>
<organism evidence="2 3">
    <name type="scientific">Vibrio stylophorae</name>
    <dbReference type="NCBI Taxonomy" id="659351"/>
    <lineage>
        <taxon>Bacteria</taxon>
        <taxon>Pseudomonadati</taxon>
        <taxon>Pseudomonadota</taxon>
        <taxon>Gammaproteobacteria</taxon>
        <taxon>Vibrionales</taxon>
        <taxon>Vibrionaceae</taxon>
        <taxon>Vibrio</taxon>
    </lineage>
</organism>
<reference evidence="2" key="1">
    <citation type="submission" date="2021-11" db="EMBL/GenBank/DDBJ databases">
        <authorList>
            <person name="Rodrigo-Torres L."/>
            <person name="Arahal R. D."/>
            <person name="Lucena T."/>
        </authorList>
    </citation>
    <scope>NUCLEOTIDE SEQUENCE</scope>
    <source>
        <strain evidence="2">CECT 7929</strain>
    </source>
</reference>
<dbReference type="Proteomes" id="UP000838672">
    <property type="component" value="Unassembled WGS sequence"/>
</dbReference>
<sequence length="173" mass="19593">MMRNGILACCLWLSGCTTHAYFDQKADIEPNLAKTPYVSVYVFNAQAYPQEYQWLKQANVYQLVDEHSAIFELKLKPAQLLPAYLCGTGQQIQTWSSALSLGLMPIEQPATLYFQYQLIRDGQSTHYVHAIPMLSRTSLWETLMHPWVPSEVQAEIKGLQSTPRALVAHDAGF</sequence>
<dbReference type="EMBL" id="CAKLDI010000001">
    <property type="protein sequence ID" value="CAH0533766.1"/>
    <property type="molecule type" value="Genomic_DNA"/>
</dbReference>